<dbReference type="Gene3D" id="2.170.130.10">
    <property type="entry name" value="TonB-dependent receptor, plug domain"/>
    <property type="match status" value="1"/>
</dbReference>
<evidence type="ECO:0000259" key="8">
    <source>
        <dbReference type="Pfam" id="PF07715"/>
    </source>
</evidence>
<reference evidence="10" key="1">
    <citation type="submission" date="2019-03" db="EMBL/GenBank/DDBJ databases">
        <title>Flavobacterium sp.</title>
        <authorList>
            <person name="Kim H."/>
        </authorList>
    </citation>
    <scope>NUCLEOTIDE SEQUENCE [LARGE SCALE GENOMIC DNA]</scope>
    <source>
        <strain evidence="10">GS13</strain>
    </source>
</reference>
<dbReference type="GO" id="GO:0009279">
    <property type="term" value="C:cell outer membrane"/>
    <property type="evidence" value="ECO:0007669"/>
    <property type="project" value="UniProtKB-SubCell"/>
</dbReference>
<evidence type="ECO:0000313" key="9">
    <source>
        <dbReference type="EMBL" id="QBN20496.1"/>
    </source>
</evidence>
<dbReference type="SUPFAM" id="SSF56935">
    <property type="entry name" value="Porins"/>
    <property type="match status" value="1"/>
</dbReference>
<keyword evidence="5 7" id="KW-0472">Membrane</keyword>
<dbReference type="NCBIfam" id="TIGR04057">
    <property type="entry name" value="SusC_RagA_signa"/>
    <property type="match status" value="1"/>
</dbReference>
<dbReference type="InterPro" id="IPR036942">
    <property type="entry name" value="Beta-barrel_TonB_sf"/>
</dbReference>
<evidence type="ECO:0000313" key="10">
    <source>
        <dbReference type="Proteomes" id="UP000291124"/>
    </source>
</evidence>
<evidence type="ECO:0000256" key="6">
    <source>
        <dbReference type="ARBA" id="ARBA00023237"/>
    </source>
</evidence>
<dbReference type="OrthoDB" id="9768177at2"/>
<dbReference type="Pfam" id="PF13715">
    <property type="entry name" value="CarbopepD_reg_2"/>
    <property type="match status" value="1"/>
</dbReference>
<dbReference type="InterPro" id="IPR023997">
    <property type="entry name" value="TonB-dep_OMP_SusC/RagA_CS"/>
</dbReference>
<name>A0A4P6YBJ6_9FLAO</name>
<dbReference type="Gene3D" id="2.40.170.20">
    <property type="entry name" value="TonB-dependent receptor, beta-barrel domain"/>
    <property type="match status" value="1"/>
</dbReference>
<comment type="similarity">
    <text evidence="7">Belongs to the TonB-dependent receptor family.</text>
</comment>
<sequence length="1064" mass="118576">MSKQKEYFIFLKYKKFIATLMLLFMYSIFYGQTNTVSGKIVDELGMPLPGVSLLVEGTKNGAITDFDGGYKIKANVNDVLIFSYVGYMTQKVKVNGKTLNISMKNNVASLSEVVVVGYGVQKKETVVGAIGQLSGSELTKRGNLTNMTDALSGSIAGVTVLSSTGIPGGAIDGNYQDSQILIRGKGTWNNAAPLILVDGVERTFNDLEPNDVKTITVLKDASATSIFGVKGGNGVILITTKRGTKSDAQFKVDANVSFKSISRVPRTLEAYAASKAKNYAIINGLSVVPTAWAGFKSDQELEYYINGQYPDAYPNRDWTETMLEDYAITSKITASVSGGNDFVKYFGSLGYVTDGDILKTDDIGQGYDPDFKYDRFNFRTNLDFTLTKTTKLEVNLNGYYGSQQRSGAPVFNFWYGIYAKPWTTPVLQYEDGIYGQGIEYERFGQNELVALNTAGIDIQNRGEINSSFKLEQNLDALTKGLKITGELAYDNYYSTQGAGIFDNGTIMKYVRPDYYTSTDPNKDIKNFTTYFYPGDFTSSTHGFEYIESPLVYEKERTDGSAARSVRNHLLYRINLNYARKFGKHDVSGLALFSRDEVRNYAVNGWPSKREDWAGRVTYAYDKRYNIEINGAYNGSEKFGEGYKFDFFPSIGLGWTISNEPFFADAKKFINNFKIRYSDGIVGNDNANGIGQWPYFTSYSVGGVLNTNGGATQNAAFGDGALYNGPQIYQQGLIGNPDLHWETARKQNLGFEFAFFDDKFSMSLDLFKEDRDDILITANQRQVPVYFGASAPAANIGITKSNGYEFVANYRNNINKFNYWASFNFTFVKDEIVQKEDPELKPEYQKAAGFQIDQTRSSLASGIINSWDQIYTGVVGLNNTQLLPGDYRIIDYNADGFIDFKDAVAYGYPSRPQSTYGFALGGDYKGFSLSLNFFGQYNVTQTVGLDEFSFNAPVIYQDQLDNTWLPEYGNENPTFRALNYGGRTSTNASYNERDGANFRLKTAEFGYTLPSAFIKKMGLSALRFFVNGNNLILWSDLPVDIEGQDYDIRNYPVTKQVNVGLSATF</sequence>
<dbReference type="InterPro" id="IPR012910">
    <property type="entry name" value="Plug_dom"/>
</dbReference>
<dbReference type="InterPro" id="IPR008969">
    <property type="entry name" value="CarboxyPept-like_regulatory"/>
</dbReference>
<organism evidence="9 10">
    <name type="scientific">Flavobacterium nackdongense</name>
    <dbReference type="NCBI Taxonomy" id="2547394"/>
    <lineage>
        <taxon>Bacteria</taxon>
        <taxon>Pseudomonadati</taxon>
        <taxon>Bacteroidota</taxon>
        <taxon>Flavobacteriia</taxon>
        <taxon>Flavobacteriales</taxon>
        <taxon>Flavobacteriaceae</taxon>
        <taxon>Flavobacterium</taxon>
    </lineage>
</organism>
<keyword evidence="6 7" id="KW-0998">Cell outer membrane</keyword>
<dbReference type="KEGG" id="fnk:E1750_17430"/>
<evidence type="ECO:0000256" key="1">
    <source>
        <dbReference type="ARBA" id="ARBA00004571"/>
    </source>
</evidence>
<dbReference type="InterPro" id="IPR023996">
    <property type="entry name" value="TonB-dep_OMP_SusC/RagA"/>
</dbReference>
<keyword evidence="4 7" id="KW-0812">Transmembrane</keyword>
<dbReference type="InterPro" id="IPR039426">
    <property type="entry name" value="TonB-dep_rcpt-like"/>
</dbReference>
<dbReference type="Pfam" id="PF07715">
    <property type="entry name" value="Plug"/>
    <property type="match status" value="1"/>
</dbReference>
<proteinExistence type="inferred from homology"/>
<dbReference type="Proteomes" id="UP000291124">
    <property type="component" value="Chromosome"/>
</dbReference>
<evidence type="ECO:0000256" key="4">
    <source>
        <dbReference type="ARBA" id="ARBA00022692"/>
    </source>
</evidence>
<keyword evidence="9" id="KW-0675">Receptor</keyword>
<dbReference type="EMBL" id="CP037933">
    <property type="protein sequence ID" value="QBN20496.1"/>
    <property type="molecule type" value="Genomic_DNA"/>
</dbReference>
<comment type="subcellular location">
    <subcellularLocation>
        <location evidence="1 7">Cell outer membrane</location>
        <topology evidence="1 7">Multi-pass membrane protein</topology>
    </subcellularLocation>
</comment>
<dbReference type="NCBIfam" id="TIGR04056">
    <property type="entry name" value="OMP_RagA_SusC"/>
    <property type="match status" value="1"/>
</dbReference>
<dbReference type="SUPFAM" id="SSF49464">
    <property type="entry name" value="Carboxypeptidase regulatory domain-like"/>
    <property type="match status" value="1"/>
</dbReference>
<keyword evidence="2 7" id="KW-0813">Transport</keyword>
<gene>
    <name evidence="9" type="ORF">E1750_17430</name>
</gene>
<dbReference type="InterPro" id="IPR037066">
    <property type="entry name" value="Plug_dom_sf"/>
</dbReference>
<keyword evidence="10" id="KW-1185">Reference proteome</keyword>
<keyword evidence="3 7" id="KW-1134">Transmembrane beta strand</keyword>
<protein>
    <submittedName>
        <fullName evidence="9">TonB-dependent receptor</fullName>
    </submittedName>
</protein>
<evidence type="ECO:0000256" key="3">
    <source>
        <dbReference type="ARBA" id="ARBA00022452"/>
    </source>
</evidence>
<evidence type="ECO:0000256" key="7">
    <source>
        <dbReference type="PROSITE-ProRule" id="PRU01360"/>
    </source>
</evidence>
<dbReference type="PROSITE" id="PS52016">
    <property type="entry name" value="TONB_DEPENDENT_REC_3"/>
    <property type="match status" value="1"/>
</dbReference>
<dbReference type="AlphaFoldDB" id="A0A4P6YBJ6"/>
<dbReference type="RefSeq" id="WP_133277995.1">
    <property type="nucleotide sequence ID" value="NZ_CP037933.1"/>
</dbReference>
<evidence type="ECO:0000256" key="2">
    <source>
        <dbReference type="ARBA" id="ARBA00022448"/>
    </source>
</evidence>
<feature type="domain" description="TonB-dependent receptor plug" evidence="8">
    <location>
        <begin position="123"/>
        <end position="235"/>
    </location>
</feature>
<evidence type="ECO:0000256" key="5">
    <source>
        <dbReference type="ARBA" id="ARBA00023136"/>
    </source>
</evidence>
<accession>A0A4P6YBJ6</accession>